<dbReference type="InterPro" id="IPR056800">
    <property type="entry name" value="vWA_Ro60"/>
</dbReference>
<dbReference type="GO" id="GO:1990904">
    <property type="term" value="C:ribonucleoprotein complex"/>
    <property type="evidence" value="ECO:0007669"/>
    <property type="project" value="TreeGrafter"/>
</dbReference>
<proteinExistence type="predicted"/>
<gene>
    <name evidence="3" type="ORF">MEUPH1_LOCUS15937</name>
</gene>
<accession>A0AAV0WX81</accession>
<evidence type="ECO:0000313" key="3">
    <source>
        <dbReference type="EMBL" id="CAI6360660.1"/>
    </source>
</evidence>
<dbReference type="SUPFAM" id="SSF140864">
    <property type="entry name" value="TROVE domain-like"/>
    <property type="match status" value="1"/>
</dbReference>
<dbReference type="PANTHER" id="PTHR14202">
    <property type="entry name" value="60 KDA RIBONUCLEOPROTEIN SSA/RO"/>
    <property type="match status" value="1"/>
</dbReference>
<organism evidence="3 4">
    <name type="scientific">Macrosiphum euphorbiae</name>
    <name type="common">potato aphid</name>
    <dbReference type="NCBI Taxonomy" id="13131"/>
    <lineage>
        <taxon>Eukaryota</taxon>
        <taxon>Metazoa</taxon>
        <taxon>Ecdysozoa</taxon>
        <taxon>Arthropoda</taxon>
        <taxon>Hexapoda</taxon>
        <taxon>Insecta</taxon>
        <taxon>Pterygota</taxon>
        <taxon>Neoptera</taxon>
        <taxon>Paraneoptera</taxon>
        <taxon>Hemiptera</taxon>
        <taxon>Sternorrhyncha</taxon>
        <taxon>Aphidomorpha</taxon>
        <taxon>Aphidoidea</taxon>
        <taxon>Aphididae</taxon>
        <taxon>Macrosiphini</taxon>
        <taxon>Macrosiphum</taxon>
    </lineage>
</organism>
<dbReference type="PANTHER" id="PTHR14202:SF0">
    <property type="entry name" value="RNA-BINDING PROTEIN RO60"/>
    <property type="match status" value="1"/>
</dbReference>
<feature type="compositionally biased region" description="Low complexity" evidence="1">
    <location>
        <begin position="408"/>
        <end position="419"/>
    </location>
</feature>
<name>A0AAV0WX81_9HEMI</name>
<dbReference type="InterPro" id="IPR036465">
    <property type="entry name" value="vWFA_dom_sf"/>
</dbReference>
<feature type="domain" description="RNA-binding protein RO60 vWA" evidence="2">
    <location>
        <begin position="663"/>
        <end position="744"/>
    </location>
</feature>
<dbReference type="AlphaFoldDB" id="A0AAV0WX81"/>
<dbReference type="Gene3D" id="3.40.50.410">
    <property type="entry name" value="von Willebrand factor, type A domain"/>
    <property type="match status" value="1"/>
</dbReference>
<feature type="compositionally biased region" description="Polar residues" evidence="1">
    <location>
        <begin position="420"/>
        <end position="430"/>
    </location>
</feature>
<feature type="compositionally biased region" description="Basic residues" evidence="1">
    <location>
        <begin position="431"/>
        <end position="443"/>
    </location>
</feature>
<protein>
    <recommendedName>
        <fullName evidence="2">RNA-binding protein RO60 vWA domain-containing protein</fullName>
    </recommendedName>
</protein>
<evidence type="ECO:0000313" key="4">
    <source>
        <dbReference type="Proteomes" id="UP001160148"/>
    </source>
</evidence>
<sequence length="748" mass="86377">MPKYSLIECKLRRYFYLGHEFCIYVPPSIRTSFWNEHHHDDVTGVRIIGKIVKKNKTEEINSIVPIILKIKKEGKLLDDRLLTFALAVCARFNLEPCVKMVADAYAAVSTICTDGLKLLMFVKFIKLVDNILFDQGFLTNTSNGHGRGFSKSMTNWYLKRDPLLTTEHIVRNKCYDGWSHKDVMKLIHLHSTEPCRIMYIVYTLSGIEKVEKLFGSKMKDVCIEDSDETFENKQLKFIYNFLKQVESIKKMDERALRYEIELNRWGKEPEVIPREMLKSSTILTSLVMHLPLEKLLENTFFFAKNRLFHNSTPDVGLWEYILRFNNPILLKTSQIHPIEPFIQYAKYARTCINILKIQNNIMKKEEANTVSESIDDKLKMMIKLQKTPDKEEVVIQPTVENEGELFNEETQTQNQNDQTCDSASSSSNNTNHRKSAQNLKKSKQNSTISEKVESRRDQTSLAEATSEDNLRELRVQLADTIHRLSTLINNSQQINPVSTEEIVPDVIQSEVNDVNQNQPSVLYLIKPPPKLVDQLVTFLSEDLVKKTCEVLDPLGLRIMITYDSRLCMKRSMCACSRLISVHEAITLIILSLIYPEKLENKPTVYGLNSDINASKEIKIDYNQPLTFSSLESVLFKKPDSRGGSDSTDSDKKDIPEVYPHMSFKWAKANNKEFDVFVFLGNNKMNLRLFKRNMKVYQEHFKNPVKIILLCLNGKHYDQINLGRGNTLFIIGFDKNVGKLINSFIKDDF</sequence>
<comment type="caution">
    <text evidence="3">The sequence shown here is derived from an EMBL/GenBank/DDBJ whole genome shotgun (WGS) entry which is preliminary data.</text>
</comment>
<evidence type="ECO:0000256" key="1">
    <source>
        <dbReference type="SAM" id="MobiDB-lite"/>
    </source>
</evidence>
<evidence type="ECO:0000259" key="2">
    <source>
        <dbReference type="Pfam" id="PF25045"/>
    </source>
</evidence>
<dbReference type="Proteomes" id="UP001160148">
    <property type="component" value="Unassembled WGS sequence"/>
</dbReference>
<dbReference type="EMBL" id="CARXXK010000003">
    <property type="protein sequence ID" value="CAI6360660.1"/>
    <property type="molecule type" value="Genomic_DNA"/>
</dbReference>
<dbReference type="InterPro" id="IPR037214">
    <property type="entry name" value="TROVE_dom_sf"/>
</dbReference>
<dbReference type="Pfam" id="PF25045">
    <property type="entry name" value="vWA_Ro60"/>
    <property type="match status" value="1"/>
</dbReference>
<reference evidence="3 4" key="1">
    <citation type="submission" date="2023-01" db="EMBL/GenBank/DDBJ databases">
        <authorList>
            <person name="Whitehead M."/>
        </authorList>
    </citation>
    <scope>NUCLEOTIDE SEQUENCE [LARGE SCALE GENOMIC DNA]</scope>
</reference>
<dbReference type="GO" id="GO:0003723">
    <property type="term" value="F:RNA binding"/>
    <property type="evidence" value="ECO:0007669"/>
    <property type="project" value="InterPro"/>
</dbReference>
<dbReference type="InterPro" id="IPR040322">
    <property type="entry name" value="TROVE2"/>
</dbReference>
<feature type="region of interest" description="Disordered" evidence="1">
    <location>
        <begin position="402"/>
        <end position="465"/>
    </location>
</feature>
<keyword evidence="4" id="KW-1185">Reference proteome</keyword>